<dbReference type="Proteomes" id="UP000564425">
    <property type="component" value="Unassembled WGS sequence"/>
</dbReference>
<evidence type="ECO:0000313" key="1">
    <source>
        <dbReference type="EMBL" id="MBA2851714.1"/>
    </source>
</evidence>
<protein>
    <submittedName>
        <fullName evidence="1">Uncharacterized protein</fullName>
    </submittedName>
</protein>
<dbReference type="EMBL" id="JACDUH010000003">
    <property type="protein sequence ID" value="MBA2851714.1"/>
    <property type="molecule type" value="Genomic_DNA"/>
</dbReference>
<gene>
    <name evidence="1" type="ORF">HNP86_001873</name>
</gene>
<name>A0A7J9NWS5_METMI</name>
<accession>A0A7J9NWS5</accession>
<proteinExistence type="predicted"/>
<organism evidence="1 2">
    <name type="scientific">Methanococcus maripaludis</name>
    <name type="common">Methanococcus deltae</name>
    <dbReference type="NCBI Taxonomy" id="39152"/>
    <lineage>
        <taxon>Archaea</taxon>
        <taxon>Methanobacteriati</taxon>
        <taxon>Methanobacteriota</taxon>
        <taxon>Methanomada group</taxon>
        <taxon>Methanococci</taxon>
        <taxon>Methanococcales</taxon>
        <taxon>Methanococcaceae</taxon>
        <taxon>Methanococcus</taxon>
    </lineage>
</organism>
<evidence type="ECO:0000313" key="2">
    <source>
        <dbReference type="Proteomes" id="UP000564425"/>
    </source>
</evidence>
<dbReference type="RefSeq" id="WP_181501539.1">
    <property type="nucleotide sequence ID" value="NZ_JACDUH010000003.1"/>
</dbReference>
<dbReference type="AlphaFoldDB" id="A0A7J9NWS5"/>
<reference evidence="1 2" key="1">
    <citation type="submission" date="2020-07" db="EMBL/GenBank/DDBJ databases">
        <title>Genomic Encyclopedia of Type Strains, Phase IV (KMG-V): Genome sequencing to study the core and pangenomes of soil and plant-associated prokaryotes.</title>
        <authorList>
            <person name="Whitman W."/>
        </authorList>
    </citation>
    <scope>NUCLEOTIDE SEQUENCE [LARGE SCALE GENOMIC DNA]</scope>
    <source>
        <strain evidence="1 2">A1</strain>
    </source>
</reference>
<sequence length="161" mass="17810">MVYSNTLPDYVQEYLYISISELKKELAKCGIKALQATIETAYNAIDEDATFEKHRAKFVPEVWDQVSPINGAPADKVKQQHPIPPNGEVYLLKNPDGGVMVLQTTHPETQTMMPVGTGLAVANKHADMLAAMAAKQEIFTRVQDKVLEGDDYEIYAATQIA</sequence>
<comment type="caution">
    <text evidence="1">The sequence shown here is derived from an EMBL/GenBank/DDBJ whole genome shotgun (WGS) entry which is preliminary data.</text>
</comment>